<keyword evidence="1" id="KW-1133">Transmembrane helix</keyword>
<accession>A0A1I7TAL5</accession>
<dbReference type="AlphaFoldDB" id="A0A1I7TAL5"/>
<reference evidence="3" key="1">
    <citation type="submission" date="2016-11" db="UniProtKB">
        <authorList>
            <consortium name="WormBaseParasite"/>
        </authorList>
    </citation>
    <scope>IDENTIFICATION</scope>
</reference>
<dbReference type="InterPro" id="IPR001969">
    <property type="entry name" value="Aspartic_peptidase_AS"/>
</dbReference>
<sequence>MQNSQIEISKTLLAIDPTLGMRALLKRDDIVAKRAGMVYLVSKCSPVEVEHVFYDHNINGTCYMDTPVKVQNQTWFIAPGMEKDLVKESVEIPCEDVTLGIYKDPEGQWKSQNGLSVVGNIPMTIIKKSERVNLILSAPPVYNKLENVENPFAYLATWTFTLFKVKENQKELMRNLRSEGSTFESIKDMLNEGFEGAKGIAGDIKDGIKEGAEIVKDNATSYLKNVTITIVTIATIIICVIITLKIYFVRRAAGIAISELVKITRKAPPSIQQMIRRWQPEVHNVMLKEDGATELDVFSIERSDSIVSMPQISLITLDLEPNITPRIEIQINQTKVYAILDTGANISLIAESLIRKITNPENIEKINKFAKTANNTYLKIVGKSKKVIKMGKIEIQTELFVTEDQALPELCILGSDVIETINKQNETVTLNIAEKYIMIGDNQLFFKEDNKEHLTEDDSEAGWSVKRLTEVQNMSPEIVKVKKLFWQEQATQKMKSKFYVIEETLHRIPKRKRQVPPVFIESGVESKELSRRLNWDCRTP</sequence>
<dbReference type="GO" id="GO:0006508">
    <property type="term" value="P:proteolysis"/>
    <property type="evidence" value="ECO:0007669"/>
    <property type="project" value="InterPro"/>
</dbReference>
<proteinExistence type="predicted"/>
<keyword evidence="2" id="KW-1185">Reference proteome</keyword>
<dbReference type="eggNOG" id="KOG0017">
    <property type="taxonomic scope" value="Eukaryota"/>
</dbReference>
<evidence type="ECO:0000313" key="3">
    <source>
        <dbReference type="WBParaSite" id="Csp11.Scaffold564.g4059.t1"/>
    </source>
</evidence>
<dbReference type="SUPFAM" id="SSF50630">
    <property type="entry name" value="Acid proteases"/>
    <property type="match status" value="1"/>
</dbReference>
<dbReference type="CDD" id="cd00303">
    <property type="entry name" value="retropepsin_like"/>
    <property type="match status" value="1"/>
</dbReference>
<dbReference type="Pfam" id="PF24664">
    <property type="entry name" value="Monjiviricetes_fusion"/>
    <property type="match status" value="1"/>
</dbReference>
<feature type="transmembrane region" description="Helical" evidence="1">
    <location>
        <begin position="226"/>
        <end position="248"/>
    </location>
</feature>
<dbReference type="PROSITE" id="PS00141">
    <property type="entry name" value="ASP_PROTEASE"/>
    <property type="match status" value="1"/>
</dbReference>
<protein>
    <submittedName>
        <fullName evidence="3">Peptidase A2 domain-containing protein</fullName>
    </submittedName>
</protein>
<evidence type="ECO:0000256" key="1">
    <source>
        <dbReference type="SAM" id="Phobius"/>
    </source>
</evidence>
<dbReference type="STRING" id="1561998.A0A1I7TAL5"/>
<keyword evidence="1" id="KW-0812">Transmembrane</keyword>
<dbReference type="Gene3D" id="2.40.70.10">
    <property type="entry name" value="Acid Proteases"/>
    <property type="match status" value="1"/>
</dbReference>
<dbReference type="WBParaSite" id="Csp11.Scaffold564.g4059.t1">
    <property type="protein sequence ID" value="Csp11.Scaffold564.g4059.t1"/>
    <property type="gene ID" value="Csp11.Scaffold564.g4059"/>
</dbReference>
<evidence type="ECO:0000313" key="2">
    <source>
        <dbReference type="Proteomes" id="UP000095282"/>
    </source>
</evidence>
<name>A0A1I7TAL5_9PELO</name>
<dbReference type="InterPro" id="IPR021109">
    <property type="entry name" value="Peptidase_aspartic_dom_sf"/>
</dbReference>
<dbReference type="Proteomes" id="UP000095282">
    <property type="component" value="Unplaced"/>
</dbReference>
<dbReference type="GO" id="GO:0004190">
    <property type="term" value="F:aspartic-type endopeptidase activity"/>
    <property type="evidence" value="ECO:0007669"/>
    <property type="project" value="InterPro"/>
</dbReference>
<organism evidence="2 3">
    <name type="scientific">Caenorhabditis tropicalis</name>
    <dbReference type="NCBI Taxonomy" id="1561998"/>
    <lineage>
        <taxon>Eukaryota</taxon>
        <taxon>Metazoa</taxon>
        <taxon>Ecdysozoa</taxon>
        <taxon>Nematoda</taxon>
        <taxon>Chromadorea</taxon>
        <taxon>Rhabditida</taxon>
        <taxon>Rhabditina</taxon>
        <taxon>Rhabditomorpha</taxon>
        <taxon>Rhabditoidea</taxon>
        <taxon>Rhabditidae</taxon>
        <taxon>Peloderinae</taxon>
        <taxon>Caenorhabditis</taxon>
    </lineage>
</organism>
<keyword evidence="1" id="KW-0472">Membrane</keyword>
<dbReference type="Pfam" id="PF13975">
    <property type="entry name" value="gag-asp_proteas"/>
    <property type="match status" value="1"/>
</dbReference>